<evidence type="ECO:0000313" key="2">
    <source>
        <dbReference type="Proteomes" id="UP000499080"/>
    </source>
</evidence>
<sequence>MAKKRFHLASNFIGKVDEDPVSYFLFLFLVKRDPFVLYSRPFPLVRDDTNKECDCERRTFVRKGLSLLHSINKTSLGCRLPIHVSYSIWEWWLVPNLCLFYARMPLALKFLDNE</sequence>
<gene>
    <name evidence="1" type="ORF">AVEN_185697_1</name>
</gene>
<reference evidence="1 2" key="1">
    <citation type="journal article" date="2019" name="Sci. Rep.">
        <title>Orb-weaving spider Araneus ventricosus genome elucidates the spidroin gene catalogue.</title>
        <authorList>
            <person name="Kono N."/>
            <person name="Nakamura H."/>
            <person name="Ohtoshi R."/>
            <person name="Moran D.A.P."/>
            <person name="Shinohara A."/>
            <person name="Yoshida Y."/>
            <person name="Fujiwara M."/>
            <person name="Mori M."/>
            <person name="Tomita M."/>
            <person name="Arakawa K."/>
        </authorList>
    </citation>
    <scope>NUCLEOTIDE SEQUENCE [LARGE SCALE GENOMIC DNA]</scope>
</reference>
<dbReference type="AlphaFoldDB" id="A0A4Y2NBF1"/>
<proteinExistence type="predicted"/>
<accession>A0A4Y2NBF1</accession>
<organism evidence="1 2">
    <name type="scientific">Araneus ventricosus</name>
    <name type="common">Orbweaver spider</name>
    <name type="synonym">Epeira ventricosa</name>
    <dbReference type="NCBI Taxonomy" id="182803"/>
    <lineage>
        <taxon>Eukaryota</taxon>
        <taxon>Metazoa</taxon>
        <taxon>Ecdysozoa</taxon>
        <taxon>Arthropoda</taxon>
        <taxon>Chelicerata</taxon>
        <taxon>Arachnida</taxon>
        <taxon>Araneae</taxon>
        <taxon>Araneomorphae</taxon>
        <taxon>Entelegynae</taxon>
        <taxon>Araneoidea</taxon>
        <taxon>Araneidae</taxon>
        <taxon>Araneus</taxon>
    </lineage>
</organism>
<evidence type="ECO:0000313" key="1">
    <source>
        <dbReference type="EMBL" id="GBN35467.1"/>
    </source>
</evidence>
<protein>
    <submittedName>
        <fullName evidence="1">Uncharacterized protein</fullName>
    </submittedName>
</protein>
<name>A0A4Y2NBF1_ARAVE</name>
<keyword evidence="2" id="KW-1185">Reference proteome</keyword>
<dbReference type="Proteomes" id="UP000499080">
    <property type="component" value="Unassembled WGS sequence"/>
</dbReference>
<dbReference type="EMBL" id="BGPR01008700">
    <property type="protein sequence ID" value="GBN35467.1"/>
    <property type="molecule type" value="Genomic_DNA"/>
</dbReference>
<comment type="caution">
    <text evidence="1">The sequence shown here is derived from an EMBL/GenBank/DDBJ whole genome shotgun (WGS) entry which is preliminary data.</text>
</comment>